<protein>
    <submittedName>
        <fullName evidence="3">Glycosyltransferase family 9 protein</fullName>
    </submittedName>
</protein>
<proteinExistence type="predicted"/>
<dbReference type="Pfam" id="PF01075">
    <property type="entry name" value="Glyco_transf_9"/>
    <property type="match status" value="1"/>
</dbReference>
<dbReference type="Proteomes" id="UP001291309">
    <property type="component" value="Unassembled WGS sequence"/>
</dbReference>
<dbReference type="InterPro" id="IPR051199">
    <property type="entry name" value="LPS_LOS_Heptosyltrfase"/>
</dbReference>
<evidence type="ECO:0000313" key="4">
    <source>
        <dbReference type="Proteomes" id="UP001291309"/>
    </source>
</evidence>
<accession>A0ABU5H6T6</accession>
<keyword evidence="1" id="KW-0328">Glycosyltransferase</keyword>
<dbReference type="SUPFAM" id="SSF53756">
    <property type="entry name" value="UDP-Glycosyltransferase/glycogen phosphorylase"/>
    <property type="match status" value="1"/>
</dbReference>
<reference evidence="3 4" key="1">
    <citation type="submission" date="2023-12" db="EMBL/GenBank/DDBJ databases">
        <title>the genome sequence of Hyalangium sp. s54d21.</title>
        <authorList>
            <person name="Zhang X."/>
        </authorList>
    </citation>
    <scope>NUCLEOTIDE SEQUENCE [LARGE SCALE GENOMIC DNA]</scope>
    <source>
        <strain evidence="4">s54d21</strain>
    </source>
</reference>
<name>A0ABU5H6T6_9BACT</name>
<evidence type="ECO:0000313" key="3">
    <source>
        <dbReference type="EMBL" id="MDY7228804.1"/>
    </source>
</evidence>
<gene>
    <name evidence="3" type="ORF">SYV04_20440</name>
</gene>
<sequence length="323" mass="35656">MTPERPVVFHVNGIGDRVMALPAVRALSTLYPGRLSVIGVEGDGELLYSGLPLRLFHALSFEWVGYRKFDARTLVDAVGGTDLLLSLNTWNEDVPPVLELLPEARTLGFFKGFTDRLRINEARHSCDMYFDFVQRLEPTLKLEDFTQPPSLPEASVAFARDVRASLGGTARVLVVHTETGEEKRWPAERFRRVLREFLARHPEWLALVVDVEEAGLDADGGSDRVFSMPRLMLPAAMALVSTADMFLGVDSCMLHMADICRVPGVGLFGPTTAARYGFRFGPHRHVEAHGPMMGVGEAAVLEALEALAAEPQAATNWRSTSLR</sequence>
<dbReference type="InterPro" id="IPR002201">
    <property type="entry name" value="Glyco_trans_9"/>
</dbReference>
<evidence type="ECO:0000256" key="1">
    <source>
        <dbReference type="ARBA" id="ARBA00022676"/>
    </source>
</evidence>
<keyword evidence="2" id="KW-0808">Transferase</keyword>
<dbReference type="PANTHER" id="PTHR30160">
    <property type="entry name" value="TETRAACYLDISACCHARIDE 4'-KINASE-RELATED"/>
    <property type="match status" value="1"/>
</dbReference>
<evidence type="ECO:0000256" key="2">
    <source>
        <dbReference type="ARBA" id="ARBA00022679"/>
    </source>
</evidence>
<dbReference type="EMBL" id="JAXIVS010000006">
    <property type="protein sequence ID" value="MDY7228804.1"/>
    <property type="molecule type" value="Genomic_DNA"/>
</dbReference>
<comment type="caution">
    <text evidence="3">The sequence shown here is derived from an EMBL/GenBank/DDBJ whole genome shotgun (WGS) entry which is preliminary data.</text>
</comment>
<dbReference type="Gene3D" id="3.40.50.2000">
    <property type="entry name" value="Glycogen Phosphorylase B"/>
    <property type="match status" value="1"/>
</dbReference>
<organism evidence="3 4">
    <name type="scientific">Hyalangium rubrum</name>
    <dbReference type="NCBI Taxonomy" id="3103134"/>
    <lineage>
        <taxon>Bacteria</taxon>
        <taxon>Pseudomonadati</taxon>
        <taxon>Myxococcota</taxon>
        <taxon>Myxococcia</taxon>
        <taxon>Myxococcales</taxon>
        <taxon>Cystobacterineae</taxon>
        <taxon>Archangiaceae</taxon>
        <taxon>Hyalangium</taxon>
    </lineage>
</organism>
<keyword evidence="4" id="KW-1185">Reference proteome</keyword>
<dbReference type="RefSeq" id="WP_321547520.1">
    <property type="nucleotide sequence ID" value="NZ_JAXIVS010000006.1"/>
</dbReference>